<organism evidence="1 2">
    <name type="scientific">Streptomyces thermocoprophilus</name>
    <dbReference type="NCBI Taxonomy" id="78356"/>
    <lineage>
        <taxon>Bacteria</taxon>
        <taxon>Bacillati</taxon>
        <taxon>Actinomycetota</taxon>
        <taxon>Actinomycetes</taxon>
        <taxon>Kitasatosporales</taxon>
        <taxon>Streptomycetaceae</taxon>
        <taxon>Streptomyces</taxon>
    </lineage>
</organism>
<keyword evidence="2" id="KW-1185">Reference proteome</keyword>
<gene>
    <name evidence="1" type="ORF">ACFFRO_19795</name>
</gene>
<reference evidence="1 2" key="1">
    <citation type="submission" date="2024-09" db="EMBL/GenBank/DDBJ databases">
        <authorList>
            <person name="Sun Q."/>
            <person name="Mori K."/>
        </authorList>
    </citation>
    <scope>NUCLEOTIDE SEQUENCE [LARGE SCALE GENOMIC DNA]</scope>
    <source>
        <strain evidence="1 2">JCM 10918</strain>
    </source>
</reference>
<accession>A0ABV5VI38</accession>
<sequence>MRAAAPAVAPSAGHGRDLWGAVTIVPGREGVLEVAGYEGPAHGAGSRLTLTAPGAARVTDLPLDAVGYRGAVSADRASATYTYAGTPQETHPWQDRSFPFVLAVPANAVPGTRLPGCALSLTDAHGTALDDGTCTVTVGLPEPELTAPLSGVAGGSRPPTAGTAYPGAQVSVRDQDENEVCSTTARTDGSWSCLPGVDLPAGPVRLQATATFNGVSATSEQIDITVV</sequence>
<dbReference type="InterPro" id="IPR013783">
    <property type="entry name" value="Ig-like_fold"/>
</dbReference>
<comment type="caution">
    <text evidence="1">The sequence shown here is derived from an EMBL/GenBank/DDBJ whole genome shotgun (WGS) entry which is preliminary data.</text>
</comment>
<protein>
    <submittedName>
        <fullName evidence="1">Carboxypeptidase regulatory-like domain-containing protein</fullName>
    </submittedName>
</protein>
<dbReference type="RefSeq" id="WP_385859428.1">
    <property type="nucleotide sequence ID" value="NZ_JBHMAR010000026.1"/>
</dbReference>
<name>A0ABV5VI38_9ACTN</name>
<evidence type="ECO:0000313" key="2">
    <source>
        <dbReference type="Proteomes" id="UP001589703"/>
    </source>
</evidence>
<evidence type="ECO:0000313" key="1">
    <source>
        <dbReference type="EMBL" id="MFB9737352.1"/>
    </source>
</evidence>
<dbReference type="Proteomes" id="UP001589703">
    <property type="component" value="Unassembled WGS sequence"/>
</dbReference>
<dbReference type="Gene3D" id="2.60.40.10">
    <property type="entry name" value="Immunoglobulins"/>
    <property type="match status" value="1"/>
</dbReference>
<proteinExistence type="predicted"/>
<dbReference type="EMBL" id="JBHMAR010000026">
    <property type="protein sequence ID" value="MFB9737352.1"/>
    <property type="molecule type" value="Genomic_DNA"/>
</dbReference>